<keyword evidence="2 5" id="KW-0378">Hydrolase</keyword>
<dbReference type="OrthoDB" id="6727952at2759"/>
<protein>
    <recommendedName>
        <fullName evidence="7">Rhamnogalacturonase A/B/Epimerase-like pectate lyase domain-containing protein</fullName>
    </recommendedName>
</protein>
<dbReference type="GO" id="GO:0005975">
    <property type="term" value="P:carbohydrate metabolic process"/>
    <property type="evidence" value="ECO:0007669"/>
    <property type="project" value="InterPro"/>
</dbReference>
<keyword evidence="9" id="KW-1185">Reference proteome</keyword>
<feature type="active site" evidence="4">
    <location>
        <position position="639"/>
    </location>
</feature>
<dbReference type="Gene3D" id="2.160.20.10">
    <property type="entry name" value="Single-stranded right-handed beta-helix, Pectin lyase-like"/>
    <property type="match status" value="2"/>
</dbReference>
<reference evidence="8 9" key="1">
    <citation type="submission" date="2019-01" db="EMBL/GenBank/DDBJ databases">
        <authorList>
            <person name="Sayadi A."/>
        </authorList>
    </citation>
    <scope>NUCLEOTIDE SEQUENCE [LARGE SCALE GENOMIC DNA]</scope>
</reference>
<organism evidence="8 9">
    <name type="scientific">Callosobruchus maculatus</name>
    <name type="common">Southern cowpea weevil</name>
    <name type="synonym">Pulse bruchid</name>
    <dbReference type="NCBI Taxonomy" id="64391"/>
    <lineage>
        <taxon>Eukaryota</taxon>
        <taxon>Metazoa</taxon>
        <taxon>Ecdysozoa</taxon>
        <taxon>Arthropoda</taxon>
        <taxon>Hexapoda</taxon>
        <taxon>Insecta</taxon>
        <taxon>Pterygota</taxon>
        <taxon>Neoptera</taxon>
        <taxon>Endopterygota</taxon>
        <taxon>Coleoptera</taxon>
        <taxon>Polyphaga</taxon>
        <taxon>Cucujiformia</taxon>
        <taxon>Chrysomeloidea</taxon>
        <taxon>Chrysomelidae</taxon>
        <taxon>Bruchinae</taxon>
        <taxon>Bruchini</taxon>
        <taxon>Callosobruchus</taxon>
    </lineage>
</organism>
<evidence type="ECO:0000256" key="4">
    <source>
        <dbReference type="PROSITE-ProRule" id="PRU10052"/>
    </source>
</evidence>
<feature type="chain" id="PRO_5025015913" description="Rhamnogalacturonase A/B/Epimerase-like pectate lyase domain-containing protein" evidence="6">
    <location>
        <begin position="17"/>
        <end position="788"/>
    </location>
</feature>
<gene>
    <name evidence="8" type="ORF">CALMAC_LOCUS15505</name>
</gene>
<name>A0A653D932_CALMS</name>
<dbReference type="GO" id="GO:0004650">
    <property type="term" value="F:polygalacturonase activity"/>
    <property type="evidence" value="ECO:0007669"/>
    <property type="project" value="InterPro"/>
</dbReference>
<dbReference type="InterPro" id="IPR011050">
    <property type="entry name" value="Pectin_lyase_fold/virulence"/>
</dbReference>
<dbReference type="InterPro" id="IPR000743">
    <property type="entry name" value="Glyco_hydro_28"/>
</dbReference>
<evidence type="ECO:0000313" key="8">
    <source>
        <dbReference type="EMBL" id="VEN56660.1"/>
    </source>
</evidence>
<evidence type="ECO:0000256" key="1">
    <source>
        <dbReference type="ARBA" id="ARBA00008834"/>
    </source>
</evidence>
<comment type="similarity">
    <text evidence="1 5">Belongs to the glycosyl hydrolase 28 family.</text>
</comment>
<dbReference type="AlphaFoldDB" id="A0A653D932"/>
<evidence type="ECO:0000256" key="2">
    <source>
        <dbReference type="ARBA" id="ARBA00022801"/>
    </source>
</evidence>
<evidence type="ECO:0000259" key="7">
    <source>
        <dbReference type="Pfam" id="PF12708"/>
    </source>
</evidence>
<feature type="domain" description="Rhamnogalacturonase A/B/Epimerase-like pectate lyase" evidence="7">
    <location>
        <begin position="423"/>
        <end position="477"/>
    </location>
</feature>
<evidence type="ECO:0000256" key="3">
    <source>
        <dbReference type="ARBA" id="ARBA00023295"/>
    </source>
</evidence>
<keyword evidence="6" id="KW-0732">Signal</keyword>
<dbReference type="Proteomes" id="UP000410492">
    <property type="component" value="Unassembled WGS sequence"/>
</dbReference>
<dbReference type="PANTHER" id="PTHR31339">
    <property type="entry name" value="PECTIN LYASE-RELATED"/>
    <property type="match status" value="1"/>
</dbReference>
<dbReference type="InterPro" id="IPR024535">
    <property type="entry name" value="RHGA/B-epi-like_pectate_lyase"/>
</dbReference>
<dbReference type="PROSITE" id="PS00502">
    <property type="entry name" value="POLYGALACTURONASE"/>
    <property type="match status" value="1"/>
</dbReference>
<feature type="signal peptide" evidence="6">
    <location>
        <begin position="1"/>
        <end position="16"/>
    </location>
</feature>
<proteinExistence type="inferred from homology"/>
<dbReference type="InterPro" id="IPR012334">
    <property type="entry name" value="Pectin_lyas_fold"/>
</dbReference>
<dbReference type="Pfam" id="PF12708">
    <property type="entry name" value="Pect-lyase_RHGA_epim"/>
    <property type="match status" value="1"/>
</dbReference>
<dbReference type="EMBL" id="CAACVG010010815">
    <property type="protein sequence ID" value="VEN56660.1"/>
    <property type="molecule type" value="Genomic_DNA"/>
</dbReference>
<dbReference type="InterPro" id="IPR051801">
    <property type="entry name" value="GH28_Enzymes"/>
</dbReference>
<keyword evidence="3 5" id="KW-0326">Glycosidase</keyword>
<sequence>MMIILWSIICLSFSLSYIQCNSEIYNVLEFGVDPTGHIVSTKGITAAIREASRNNGGVVQFPKGVYRTGPIQLRSDVTLQIDNGALLVFDDNKKLYPPLNVTLPSGEVIVLSYTPLISAFGQRNISVTGRGTIDGSGASWIKLLPPPSTRPFFLYFVESQEVLLEGVHIKNSPMYNVHFKDTSHITIKGITITNPENTVDPGPNTDGINCDPCRYLHVSNVTISTGDDAIVMKADMRGRTSMQLKPTEHVLIENSLIFAGHAGISMGSATAGGLGNITVRNCLFSGTNRGIYIKTARDRGGKVEDIHYHNITMLNIRKEGVAIADVYNGTDEGLHERNVYPQPVTVTTPFIRNIEFQGIRGNSKKESIFIVGLPESPVVNITFNDFSVKSDLPIFLNQTKLTPGGTVGIFLALLSLTASATVYNVTDFGADSTGKNASTTAITEAIDKAAEDYGGVVRFTKGQYLSGPFELKSNITLQFDDDVVLKFLDDPKEYPPLRKLLPNGLTFSLPYTPLIRAFIVRNVIIRGKAILDGNGAPWWKRLPPPNDRPKFLFFYQSYNVTVEDVAIRNSPMNPPSYVDPGPNTDGINCNPCRYLHVTNVTVDTGDDCVALDADLGDKLMGRWPTEHILIENSHMFAGHGAVSMGSATTAGLRNVTVRNCIFNGTDRGLYIKTRRGRGGLVEDIHHHNITMLNIRKEGIAIAAVYNGTDEGMHERNIHWVPIDDTTPFIRNIRYRGIRGNSKLESLFIVGLPERQVLDVILDDFHVQSEKGIFLNQTQHIIINGKEQL</sequence>
<accession>A0A653D932</accession>
<dbReference type="InterPro" id="IPR006626">
    <property type="entry name" value="PbH1"/>
</dbReference>
<evidence type="ECO:0000313" key="9">
    <source>
        <dbReference type="Proteomes" id="UP000410492"/>
    </source>
</evidence>
<evidence type="ECO:0000256" key="6">
    <source>
        <dbReference type="SAM" id="SignalP"/>
    </source>
</evidence>
<dbReference type="Pfam" id="PF00295">
    <property type="entry name" value="Glyco_hydro_28"/>
    <property type="match status" value="2"/>
</dbReference>
<dbReference type="SUPFAM" id="SSF51126">
    <property type="entry name" value="Pectin lyase-like"/>
    <property type="match status" value="2"/>
</dbReference>
<dbReference type="SMART" id="SM00710">
    <property type="entry name" value="PbH1"/>
    <property type="match status" value="11"/>
</dbReference>
<evidence type="ECO:0000256" key="5">
    <source>
        <dbReference type="RuleBase" id="RU361169"/>
    </source>
</evidence>
<dbReference type="PANTHER" id="PTHR31339:SF9">
    <property type="entry name" value="PLASMIN AND FIBRONECTIN-BINDING PROTEIN A"/>
    <property type="match status" value="1"/>
</dbReference>